<dbReference type="Gramene" id="RZC49904">
    <property type="protein sequence ID" value="RZC49904"/>
    <property type="gene ID" value="C5167_018332"/>
</dbReference>
<dbReference type="EMBL" id="CM010716">
    <property type="protein sequence ID" value="RZC49904.1"/>
    <property type="molecule type" value="Genomic_DNA"/>
</dbReference>
<proteinExistence type="predicted"/>
<keyword evidence="2" id="KW-1185">Reference proteome</keyword>
<accession>A0A4Y7ILZ5</accession>
<name>A0A4Y7ILZ5_PAPSO</name>
<organism evidence="1 2">
    <name type="scientific">Papaver somniferum</name>
    <name type="common">Opium poppy</name>
    <dbReference type="NCBI Taxonomy" id="3469"/>
    <lineage>
        <taxon>Eukaryota</taxon>
        <taxon>Viridiplantae</taxon>
        <taxon>Streptophyta</taxon>
        <taxon>Embryophyta</taxon>
        <taxon>Tracheophyta</taxon>
        <taxon>Spermatophyta</taxon>
        <taxon>Magnoliopsida</taxon>
        <taxon>Ranunculales</taxon>
        <taxon>Papaveraceae</taxon>
        <taxon>Papaveroideae</taxon>
        <taxon>Papaver</taxon>
    </lineage>
</organism>
<dbReference type="Proteomes" id="UP000316621">
    <property type="component" value="Chromosome 2"/>
</dbReference>
<sequence length="71" mass="8013">MKESYSYMVPFRSNSILYKCTTRIERSRTIEAKEKDQVDAILKILVGAEPKNSFSSFSIGVKDNPLKQPGA</sequence>
<protein>
    <submittedName>
        <fullName evidence="1">Uncharacterized protein</fullName>
    </submittedName>
</protein>
<evidence type="ECO:0000313" key="2">
    <source>
        <dbReference type="Proteomes" id="UP000316621"/>
    </source>
</evidence>
<dbReference type="AlphaFoldDB" id="A0A4Y7ILZ5"/>
<reference evidence="1 2" key="1">
    <citation type="journal article" date="2018" name="Science">
        <title>The opium poppy genome and morphinan production.</title>
        <authorList>
            <person name="Guo L."/>
            <person name="Winzer T."/>
            <person name="Yang X."/>
            <person name="Li Y."/>
            <person name="Ning Z."/>
            <person name="He Z."/>
            <person name="Teodor R."/>
            <person name="Lu Y."/>
            <person name="Bowser T.A."/>
            <person name="Graham I.A."/>
            <person name="Ye K."/>
        </authorList>
    </citation>
    <scope>NUCLEOTIDE SEQUENCE [LARGE SCALE GENOMIC DNA]</scope>
    <source>
        <strain evidence="2">cv. HN1</strain>
        <tissue evidence="1">Leaves</tissue>
    </source>
</reference>
<evidence type="ECO:0000313" key="1">
    <source>
        <dbReference type="EMBL" id="RZC49904.1"/>
    </source>
</evidence>
<gene>
    <name evidence="1" type="ORF">C5167_018332</name>
</gene>